<keyword evidence="6 14" id="KW-0472">Membrane</keyword>
<evidence type="ECO:0000256" key="12">
    <source>
        <dbReference type="PROSITE-ProRule" id="PRU00206"/>
    </source>
</evidence>
<dbReference type="Proteomes" id="UP001151752">
    <property type="component" value="Chromosome 7"/>
</dbReference>
<evidence type="ECO:0000256" key="10">
    <source>
        <dbReference type="ARBA" id="ARBA00047899"/>
    </source>
</evidence>
<comment type="caution">
    <text evidence="12">Lacks conserved residue(s) required for the propagation of feature annotation.</text>
</comment>
<comment type="subcellular location">
    <subcellularLocation>
        <location evidence="1">Membrane</location>
        <topology evidence="1">Single-pass type I membrane protein</topology>
    </subcellularLocation>
</comment>
<keyword evidence="4" id="KW-0732">Signal</keyword>
<reference evidence="16" key="1">
    <citation type="submission" date="2022-11" db="EMBL/GenBank/DDBJ databases">
        <authorList>
            <person name="Hyden B.L."/>
            <person name="Feng K."/>
            <person name="Yates T."/>
            <person name="Jawdy S."/>
            <person name="Smart L.B."/>
            <person name="Muchero W."/>
        </authorList>
    </citation>
    <scope>NUCLEOTIDE SEQUENCE</scope>
    <source>
        <tissue evidence="16">Shoot tip</tissue>
    </source>
</reference>
<name>A0A9Q0ZGQ4_9ROSI</name>
<dbReference type="InterPro" id="IPR009091">
    <property type="entry name" value="RCC1/BLIP-II"/>
</dbReference>
<evidence type="ECO:0000256" key="4">
    <source>
        <dbReference type="ARBA" id="ARBA00022729"/>
    </source>
</evidence>
<dbReference type="PANTHER" id="PTHR47460:SF1">
    <property type="entry name" value="SERINE_THREONINE-PROTEIN KINASE-LIKE PROTEIN ACR4"/>
    <property type="match status" value="1"/>
</dbReference>
<evidence type="ECO:0000256" key="11">
    <source>
        <dbReference type="ARBA" id="ARBA00048679"/>
    </source>
</evidence>
<keyword evidence="3 14" id="KW-0812">Transmembrane</keyword>
<dbReference type="InterPro" id="IPR001368">
    <property type="entry name" value="TNFR/NGFR_Cys_rich_reg"/>
</dbReference>
<dbReference type="EC" id="2.7.11.1" evidence="2"/>
<protein>
    <recommendedName>
        <fullName evidence="2">non-specific serine/threonine protein kinase</fullName>
        <ecNumber evidence="2">2.7.11.1</ecNumber>
    </recommendedName>
</protein>
<keyword evidence="5 14" id="KW-1133">Transmembrane helix</keyword>
<dbReference type="AlphaFoldDB" id="A0A9Q0ZGQ4"/>
<organism evidence="16 17">
    <name type="scientific">Salix koriyanagi</name>
    <dbReference type="NCBI Taxonomy" id="2511006"/>
    <lineage>
        <taxon>Eukaryota</taxon>
        <taxon>Viridiplantae</taxon>
        <taxon>Streptophyta</taxon>
        <taxon>Embryophyta</taxon>
        <taxon>Tracheophyta</taxon>
        <taxon>Spermatophyta</taxon>
        <taxon>Magnoliopsida</taxon>
        <taxon>eudicotyledons</taxon>
        <taxon>Gunneridae</taxon>
        <taxon>Pentapetalae</taxon>
        <taxon>rosids</taxon>
        <taxon>fabids</taxon>
        <taxon>Malpighiales</taxon>
        <taxon>Salicaceae</taxon>
        <taxon>Saliceae</taxon>
        <taxon>Salix</taxon>
    </lineage>
</organism>
<dbReference type="EMBL" id="JAPFFM010000011">
    <property type="protein sequence ID" value="KAJ6733889.1"/>
    <property type="molecule type" value="Genomic_DNA"/>
</dbReference>
<dbReference type="Gene3D" id="2.130.10.30">
    <property type="entry name" value="Regulator of chromosome condensation 1/beta-lactamase-inhibitor protein II"/>
    <property type="match status" value="2"/>
</dbReference>
<sequence length="718" mass="78113">MGDLSYSVRDLFIRVLMIGKWNGGYLVQFVVLSDLWWLVSGLGSMSSLAISYGEDGPVFCALKSDGSHLVNCYGSNPAIIYGTPAHFPFIGLTAGDGFVCGLLLESNKPYCWGSSGYLRPGVPQPMMEEAEYVEISAGDYHLCGLRKPSTGRHRNLSLIDCWGYNMTRNNVFDGQMQSISAGSEFNCGLFSENKTVFCWGDEASSRVISLIPQEMRFQKISAGGYHVCGILEGADSKAFCWGRSLNLEEEISMISAAYLNQGNVDFPPSDPMLSVVGGKFHACGIKSYGRGVICWGYTVKRSTPTPTAIKVYEIAAGNYFTCGILAEKSLLPVCWGLGFPSSLPLAASPGLCETAPCPPGSYEFFDAHAPCKSPDSHACLPCSNGCPAEMYQKMECTLKSDRQCDYNCSSCYSAECFLNCSSLYSNNAKRNNRFWSMGLPVIIAEIGLAVFLVIVVATTAVLYVRFRLRNCQCSAKQSKRKKNKGGGGSSVSKDNGKIRPDMDEIKLRRARTFTYEELERATGGFREESLEGNIVEWAVPLIKAGDISAILDPALKPPSDPEALKRIANVACKCVRMRGKERPSMDKVTTALERALAQLMGSPCNDQPILPTEVVLGSSRMHKKTSQRSSNRSANSETDAVEGDSRTEFRAPSWITFPSVTSSQGRKSSASDADVDGKSSARNSGYVATNAAGDGLRSLEEEIGPASPQERLFLQHNF</sequence>
<evidence type="ECO:0000256" key="5">
    <source>
        <dbReference type="ARBA" id="ARBA00022989"/>
    </source>
</evidence>
<evidence type="ECO:0000256" key="13">
    <source>
        <dbReference type="SAM" id="MobiDB-lite"/>
    </source>
</evidence>
<evidence type="ECO:0000256" key="7">
    <source>
        <dbReference type="ARBA" id="ARBA00023157"/>
    </source>
</evidence>
<evidence type="ECO:0000313" key="16">
    <source>
        <dbReference type="EMBL" id="KAJ6733889.1"/>
    </source>
</evidence>
<evidence type="ECO:0000256" key="6">
    <source>
        <dbReference type="ARBA" id="ARBA00023136"/>
    </source>
</evidence>
<evidence type="ECO:0000256" key="9">
    <source>
        <dbReference type="ARBA" id="ARBA00023180"/>
    </source>
</evidence>
<feature type="compositionally biased region" description="Polar residues" evidence="13">
    <location>
        <begin position="656"/>
        <end position="671"/>
    </location>
</feature>
<comment type="catalytic activity">
    <reaction evidence="10">
        <text>L-threonyl-[protein] + ATP = O-phospho-L-threonyl-[protein] + ADP + H(+)</text>
        <dbReference type="Rhea" id="RHEA:46608"/>
        <dbReference type="Rhea" id="RHEA-COMP:11060"/>
        <dbReference type="Rhea" id="RHEA-COMP:11605"/>
        <dbReference type="ChEBI" id="CHEBI:15378"/>
        <dbReference type="ChEBI" id="CHEBI:30013"/>
        <dbReference type="ChEBI" id="CHEBI:30616"/>
        <dbReference type="ChEBI" id="CHEBI:61977"/>
        <dbReference type="ChEBI" id="CHEBI:456216"/>
        <dbReference type="EC" id="2.7.11.1"/>
    </reaction>
</comment>
<feature type="region of interest" description="Disordered" evidence="13">
    <location>
        <begin position="618"/>
        <end position="718"/>
    </location>
</feature>
<keyword evidence="16" id="KW-0418">Kinase</keyword>
<dbReference type="GO" id="GO:0016020">
    <property type="term" value="C:membrane"/>
    <property type="evidence" value="ECO:0007669"/>
    <property type="project" value="UniProtKB-SubCell"/>
</dbReference>
<comment type="catalytic activity">
    <reaction evidence="11">
        <text>L-seryl-[protein] + ATP = O-phospho-L-seryl-[protein] + ADP + H(+)</text>
        <dbReference type="Rhea" id="RHEA:17989"/>
        <dbReference type="Rhea" id="RHEA-COMP:9863"/>
        <dbReference type="Rhea" id="RHEA-COMP:11604"/>
        <dbReference type="ChEBI" id="CHEBI:15378"/>
        <dbReference type="ChEBI" id="CHEBI:29999"/>
        <dbReference type="ChEBI" id="CHEBI:30616"/>
        <dbReference type="ChEBI" id="CHEBI:83421"/>
        <dbReference type="ChEBI" id="CHEBI:456216"/>
        <dbReference type="EC" id="2.7.11.1"/>
    </reaction>
</comment>
<feature type="compositionally biased region" description="Polar residues" evidence="13">
    <location>
        <begin position="627"/>
        <end position="638"/>
    </location>
</feature>
<keyword evidence="17" id="KW-1185">Reference proteome</keyword>
<accession>A0A9Q0ZGQ4</accession>
<dbReference type="Gene3D" id="1.10.510.10">
    <property type="entry name" value="Transferase(Phosphotransferase) domain 1"/>
    <property type="match status" value="1"/>
</dbReference>
<reference evidence="16" key="2">
    <citation type="journal article" date="2023" name="Int. J. Mol. Sci.">
        <title>De Novo Assembly and Annotation of 11 Diverse Shrub Willow (Salix) Genomes Reveals Novel Gene Organization in Sex-Linked Regions.</title>
        <authorList>
            <person name="Hyden B."/>
            <person name="Feng K."/>
            <person name="Yates T.B."/>
            <person name="Jawdy S."/>
            <person name="Cereghino C."/>
            <person name="Smart L.B."/>
            <person name="Muchero W."/>
        </authorList>
    </citation>
    <scope>NUCLEOTIDE SEQUENCE</scope>
    <source>
        <tissue evidence="16">Shoot tip</tissue>
    </source>
</reference>
<feature type="region of interest" description="Disordered" evidence="13">
    <location>
        <begin position="478"/>
        <end position="498"/>
    </location>
</feature>
<evidence type="ECO:0000259" key="15">
    <source>
        <dbReference type="PROSITE" id="PS50050"/>
    </source>
</evidence>
<feature type="transmembrane region" description="Helical" evidence="14">
    <location>
        <begin position="434"/>
        <end position="464"/>
    </location>
</feature>
<dbReference type="PROSITE" id="PS50050">
    <property type="entry name" value="TNFR_NGFR_2"/>
    <property type="match status" value="1"/>
</dbReference>
<feature type="disulfide bond" evidence="12">
    <location>
        <begin position="386"/>
        <end position="404"/>
    </location>
</feature>
<dbReference type="FunFam" id="2.130.10.30:FF:000044">
    <property type="entry name" value="Serine/threonine-protein kinase-like protein CR4"/>
    <property type="match status" value="1"/>
</dbReference>
<evidence type="ECO:0000256" key="8">
    <source>
        <dbReference type="ARBA" id="ARBA00023170"/>
    </source>
</evidence>
<keyword evidence="9" id="KW-0325">Glycoprotein</keyword>
<evidence type="ECO:0000256" key="2">
    <source>
        <dbReference type="ARBA" id="ARBA00012513"/>
    </source>
</evidence>
<feature type="domain" description="TNFR-Cys" evidence="15">
    <location>
        <begin position="356"/>
        <end position="404"/>
    </location>
</feature>
<evidence type="ECO:0000313" key="17">
    <source>
        <dbReference type="Proteomes" id="UP001151752"/>
    </source>
</evidence>
<evidence type="ECO:0000256" key="1">
    <source>
        <dbReference type="ARBA" id="ARBA00004479"/>
    </source>
</evidence>
<evidence type="ECO:0000256" key="14">
    <source>
        <dbReference type="SAM" id="Phobius"/>
    </source>
</evidence>
<gene>
    <name evidence="16" type="ORF">OIU74_005643</name>
</gene>
<keyword evidence="7 12" id="KW-1015">Disulfide bond</keyword>
<comment type="caution">
    <text evidence="16">The sequence shown here is derived from an EMBL/GenBank/DDBJ whole genome shotgun (WGS) entry which is preliminary data.</text>
</comment>
<dbReference type="GO" id="GO:0004674">
    <property type="term" value="F:protein serine/threonine kinase activity"/>
    <property type="evidence" value="ECO:0007669"/>
    <property type="project" value="UniProtKB-KW"/>
</dbReference>
<feature type="repeat" description="TNFR-Cys" evidence="12">
    <location>
        <begin position="356"/>
        <end position="404"/>
    </location>
</feature>
<keyword evidence="16" id="KW-0808">Transferase</keyword>
<dbReference type="PANTHER" id="PTHR47460">
    <property type="entry name" value="SERINE/THREONINE-PROTEIN KINASE-LIKE PROTEIN ACR4"/>
    <property type="match status" value="1"/>
</dbReference>
<keyword evidence="8" id="KW-0675">Receptor</keyword>
<dbReference type="SUPFAM" id="SSF50985">
    <property type="entry name" value="RCC1/BLIP-II"/>
    <property type="match status" value="1"/>
</dbReference>
<evidence type="ECO:0000256" key="3">
    <source>
        <dbReference type="ARBA" id="ARBA00022692"/>
    </source>
</evidence>
<proteinExistence type="predicted"/>